<dbReference type="SUPFAM" id="SSF103084">
    <property type="entry name" value="Holliday junction resolvase RusA"/>
    <property type="match status" value="1"/>
</dbReference>
<sequence length="99" mass="11187">CYEHDLKEPIVEAVVGIKHFSKTIRVVDRDNLLASLKPIWDGFTDGGIWADDRDVTFLPVIRRKDAINPRIEVMVYRMSPAAWDLFVESLTPLSSCGVA</sequence>
<dbReference type="EMBL" id="BARS01043578">
    <property type="protein sequence ID" value="GAG40712.1"/>
    <property type="molecule type" value="Genomic_DNA"/>
</dbReference>
<dbReference type="GO" id="GO:0006310">
    <property type="term" value="P:DNA recombination"/>
    <property type="evidence" value="ECO:0007669"/>
    <property type="project" value="InterPro"/>
</dbReference>
<protein>
    <submittedName>
        <fullName evidence="1">Uncharacterized protein</fullName>
    </submittedName>
</protein>
<dbReference type="GO" id="GO:0000287">
    <property type="term" value="F:magnesium ion binding"/>
    <property type="evidence" value="ECO:0007669"/>
    <property type="project" value="InterPro"/>
</dbReference>
<accession>X0XZX1</accession>
<reference evidence="1" key="1">
    <citation type="journal article" date="2014" name="Front. Microbiol.">
        <title>High frequency of phylogenetically diverse reductive dehalogenase-homologous genes in deep subseafloor sedimentary metagenomes.</title>
        <authorList>
            <person name="Kawai M."/>
            <person name="Futagami T."/>
            <person name="Toyoda A."/>
            <person name="Takaki Y."/>
            <person name="Nishi S."/>
            <person name="Hori S."/>
            <person name="Arai W."/>
            <person name="Tsubouchi T."/>
            <person name="Morono Y."/>
            <person name="Uchiyama I."/>
            <person name="Ito T."/>
            <person name="Fujiyama A."/>
            <person name="Inagaki F."/>
            <person name="Takami H."/>
        </authorList>
    </citation>
    <scope>NUCLEOTIDE SEQUENCE</scope>
    <source>
        <strain evidence="1">Expedition CK06-06</strain>
    </source>
</reference>
<dbReference type="GO" id="GO:0006281">
    <property type="term" value="P:DNA repair"/>
    <property type="evidence" value="ECO:0007669"/>
    <property type="project" value="InterPro"/>
</dbReference>
<proteinExistence type="predicted"/>
<feature type="non-terminal residue" evidence="1">
    <location>
        <position position="1"/>
    </location>
</feature>
<dbReference type="Gene3D" id="3.30.1330.70">
    <property type="entry name" value="Holliday junction resolvase RusA"/>
    <property type="match status" value="1"/>
</dbReference>
<gene>
    <name evidence="1" type="ORF">S01H1_65952</name>
</gene>
<dbReference type="AlphaFoldDB" id="X0XZX1"/>
<comment type="caution">
    <text evidence="1">The sequence shown here is derived from an EMBL/GenBank/DDBJ whole genome shotgun (WGS) entry which is preliminary data.</text>
</comment>
<name>X0XZX1_9ZZZZ</name>
<evidence type="ECO:0000313" key="1">
    <source>
        <dbReference type="EMBL" id="GAG40712.1"/>
    </source>
</evidence>
<organism evidence="1">
    <name type="scientific">marine sediment metagenome</name>
    <dbReference type="NCBI Taxonomy" id="412755"/>
    <lineage>
        <taxon>unclassified sequences</taxon>
        <taxon>metagenomes</taxon>
        <taxon>ecological metagenomes</taxon>
    </lineage>
</organism>
<dbReference type="InterPro" id="IPR036614">
    <property type="entry name" value="RusA-like_sf"/>
</dbReference>